<accession>A0AAD7UB88</accession>
<dbReference type="EMBL" id="JAQMWT010000435">
    <property type="protein sequence ID" value="KAJ8601368.1"/>
    <property type="molecule type" value="Genomic_DNA"/>
</dbReference>
<dbReference type="SUPFAM" id="SSF48452">
    <property type="entry name" value="TPR-like"/>
    <property type="match status" value="1"/>
</dbReference>
<feature type="region of interest" description="Disordered" evidence="1">
    <location>
        <begin position="91"/>
        <end position="111"/>
    </location>
</feature>
<protein>
    <submittedName>
        <fullName evidence="2">Uncharacterized protein</fullName>
    </submittedName>
</protein>
<sequence length="497" mass="55027">MALRPTLWGQRRPEIPTAITSGKDLKSSGVVGNDNEPPPSPPKKPPKKPPRLILAKSSSLPAIQREKFLPAIVRTTEKQRPATCSLKLRRTARKKSCSSASPTRDDTPDVPECQKLEGLSMGGAFADGEWENELARHILILYGSAMKSGEDIRGADVDFAVDADAVAAYETNLDVSAAQHEVNNVIRKKNASFSKRKKKLPPQTDDEPGKRVFKAAPVQASRVHPIWFLGSGSLCAEWSALGEDEPFLMRLGALEEAGQYLVYVDAVQASLSNYAQQLDERPGELFSRLWRQLVVTANVFGIKCVDQRRHADALELLKRAQLLSAAPEHLTRAEMAELHAFIDDSHAYYYYKRAKPNAALMFATRAMRVHVKLAQWPHVCKAHLHSATILSRMRRHPEAVRCLGQVLYLVRTGKLDLGGGAPHKLCMVAVCYHNLAVEQLLLNHVAEAAVSAQNARRLARLCLSYSNRWLHNFETTHQCATEQLAAMGRTLGAAPPR</sequence>
<organism evidence="2 3">
    <name type="scientific">Chrysophaeum taylorii</name>
    <dbReference type="NCBI Taxonomy" id="2483200"/>
    <lineage>
        <taxon>Eukaryota</taxon>
        <taxon>Sar</taxon>
        <taxon>Stramenopiles</taxon>
        <taxon>Ochrophyta</taxon>
        <taxon>Pelagophyceae</taxon>
        <taxon>Pelagomonadales</taxon>
        <taxon>Pelagomonadaceae</taxon>
        <taxon>Chrysophaeum</taxon>
    </lineage>
</organism>
<evidence type="ECO:0000313" key="2">
    <source>
        <dbReference type="EMBL" id="KAJ8601368.1"/>
    </source>
</evidence>
<proteinExistence type="predicted"/>
<feature type="region of interest" description="Disordered" evidence="1">
    <location>
        <begin position="1"/>
        <end position="52"/>
    </location>
</feature>
<comment type="caution">
    <text evidence="2">The sequence shown here is derived from an EMBL/GenBank/DDBJ whole genome shotgun (WGS) entry which is preliminary data.</text>
</comment>
<dbReference type="Gene3D" id="1.25.40.10">
    <property type="entry name" value="Tetratricopeptide repeat domain"/>
    <property type="match status" value="1"/>
</dbReference>
<name>A0AAD7UB88_9STRA</name>
<gene>
    <name evidence="2" type="ORF">CTAYLR_005020</name>
</gene>
<evidence type="ECO:0000313" key="3">
    <source>
        <dbReference type="Proteomes" id="UP001230188"/>
    </source>
</evidence>
<dbReference type="AlphaFoldDB" id="A0AAD7UB88"/>
<evidence type="ECO:0000256" key="1">
    <source>
        <dbReference type="SAM" id="MobiDB-lite"/>
    </source>
</evidence>
<dbReference type="Proteomes" id="UP001230188">
    <property type="component" value="Unassembled WGS sequence"/>
</dbReference>
<keyword evidence="3" id="KW-1185">Reference proteome</keyword>
<reference evidence="2" key="1">
    <citation type="submission" date="2023-01" db="EMBL/GenBank/DDBJ databases">
        <title>Metagenome sequencing of chrysophaentin producing Chrysophaeum taylorii.</title>
        <authorList>
            <person name="Davison J."/>
            <person name="Bewley C."/>
        </authorList>
    </citation>
    <scope>NUCLEOTIDE SEQUENCE</scope>
    <source>
        <strain evidence="2">NIES-1699</strain>
    </source>
</reference>
<dbReference type="InterPro" id="IPR011990">
    <property type="entry name" value="TPR-like_helical_dom_sf"/>
</dbReference>